<dbReference type="PANTHER" id="PTHR45947:SF3">
    <property type="entry name" value="SULFOQUINOVOSYL TRANSFERASE SQD2"/>
    <property type="match status" value="1"/>
</dbReference>
<dbReference type="InterPro" id="IPR050194">
    <property type="entry name" value="Glycosyltransferase_grp1"/>
</dbReference>
<comment type="caution">
    <text evidence="4">The sequence shown here is derived from an EMBL/GenBank/DDBJ whole genome shotgun (WGS) entry which is preliminary data.</text>
</comment>
<dbReference type="SUPFAM" id="SSF53756">
    <property type="entry name" value="UDP-Glycosyltransferase/glycogen phosphorylase"/>
    <property type="match status" value="1"/>
</dbReference>
<evidence type="ECO:0000313" key="4">
    <source>
        <dbReference type="EMBL" id="TLD41220.1"/>
    </source>
</evidence>
<evidence type="ECO:0000259" key="2">
    <source>
        <dbReference type="Pfam" id="PF00534"/>
    </source>
</evidence>
<evidence type="ECO:0000313" key="5">
    <source>
        <dbReference type="Proteomes" id="UP000319783"/>
    </source>
</evidence>
<feature type="domain" description="Glycosyltransferase subfamily 4-like N-terminal" evidence="3">
    <location>
        <begin position="24"/>
        <end position="201"/>
    </location>
</feature>
<keyword evidence="1" id="KW-0812">Transmembrane</keyword>
<proteinExistence type="predicted"/>
<dbReference type="InterPro" id="IPR028098">
    <property type="entry name" value="Glyco_trans_4-like_N"/>
</dbReference>
<keyword evidence="1" id="KW-0472">Membrane</keyword>
<dbReference type="EMBL" id="SULG01000057">
    <property type="protein sequence ID" value="TLD41220.1"/>
    <property type="molecule type" value="Genomic_DNA"/>
</dbReference>
<dbReference type="Pfam" id="PF13579">
    <property type="entry name" value="Glyco_trans_4_4"/>
    <property type="match status" value="1"/>
</dbReference>
<dbReference type="Pfam" id="PF00534">
    <property type="entry name" value="Glycos_transf_1"/>
    <property type="match status" value="1"/>
</dbReference>
<sequence length="411" mass="45790">MKILIIVNSFPPKINSAARLYSNLSKFFRERGHDVTVLTTHPSEECVADKSDEYYKTQRGRSFWNGIRIIRVPHLSFLSRIIGGKSMRFALTCLNFIIWGIFIKRHDVVLVYSPPLFLGVAGYFISKMKKNYYVINLQDIHPKVLIDAGIIQSSLLKRILLSMETFNYSNASFIIVYSEGNKKYLVNKNINKDKIAVIPNWIDTDLIQPSEKMNALRRELDLENKFVVTYAGSLTPAQQPETIVKAAALLKDHNEIRFCIVGDGPSKPELHKLIADYKLINVCLLPVQTGKKYFDVLNASDVCLLSLGKDIPPQTVPGKLAEIMACGQPVIASVDLTGDAAKIIEEAACGYNVAAGDALGLSNAILEMYNNQDGLKVMGDNARQFAIRGFSQDVCLKKFERLLVSVSGHSG</sequence>
<dbReference type="InterPro" id="IPR001296">
    <property type="entry name" value="Glyco_trans_1"/>
</dbReference>
<organism evidence="4 5">
    <name type="scientific">Candidatus Jettenia ecosi</name>
    <dbReference type="NCBI Taxonomy" id="2494326"/>
    <lineage>
        <taxon>Bacteria</taxon>
        <taxon>Pseudomonadati</taxon>
        <taxon>Planctomycetota</taxon>
        <taxon>Candidatus Brocadiia</taxon>
        <taxon>Candidatus Brocadiales</taxon>
        <taxon>Candidatus Brocadiaceae</taxon>
        <taxon>Candidatus Jettenia</taxon>
    </lineage>
</organism>
<name>A0A533QKX9_9BACT</name>
<protein>
    <submittedName>
        <fullName evidence="4">Glycosyltransferase</fullName>
    </submittedName>
</protein>
<evidence type="ECO:0000259" key="3">
    <source>
        <dbReference type="Pfam" id="PF13579"/>
    </source>
</evidence>
<evidence type="ECO:0000256" key="1">
    <source>
        <dbReference type="SAM" id="Phobius"/>
    </source>
</evidence>
<dbReference type="PANTHER" id="PTHR45947">
    <property type="entry name" value="SULFOQUINOVOSYL TRANSFERASE SQD2"/>
    <property type="match status" value="1"/>
</dbReference>
<feature type="transmembrane region" description="Helical" evidence="1">
    <location>
        <begin position="109"/>
        <end position="126"/>
    </location>
</feature>
<dbReference type="CDD" id="cd03794">
    <property type="entry name" value="GT4_WbuB-like"/>
    <property type="match status" value="1"/>
</dbReference>
<keyword evidence="1" id="KW-1133">Transmembrane helix</keyword>
<dbReference type="AlphaFoldDB" id="A0A533QKX9"/>
<dbReference type="Proteomes" id="UP000319783">
    <property type="component" value="Unassembled WGS sequence"/>
</dbReference>
<keyword evidence="4" id="KW-0808">Transferase</keyword>
<feature type="transmembrane region" description="Helical" evidence="1">
    <location>
        <begin position="86"/>
        <end position="103"/>
    </location>
</feature>
<dbReference type="Gene3D" id="3.40.50.2000">
    <property type="entry name" value="Glycogen Phosphorylase B"/>
    <property type="match status" value="2"/>
</dbReference>
<gene>
    <name evidence="4" type="ORF">JETT_2508</name>
</gene>
<accession>A0A533QKX9</accession>
<feature type="domain" description="Glycosyl transferase family 1" evidence="2">
    <location>
        <begin position="217"/>
        <end position="384"/>
    </location>
</feature>
<dbReference type="GO" id="GO:0016758">
    <property type="term" value="F:hexosyltransferase activity"/>
    <property type="evidence" value="ECO:0007669"/>
    <property type="project" value="TreeGrafter"/>
</dbReference>
<reference evidence="4 5" key="1">
    <citation type="submission" date="2019-04" db="EMBL/GenBank/DDBJ databases">
        <title>Genome of a novel bacterium Candidatus Jettenia ecosi reconstructed from metagenome of an anammox bioreactor.</title>
        <authorList>
            <person name="Mardanov A.V."/>
            <person name="Beletsky A.V."/>
            <person name="Ravin N.V."/>
            <person name="Botchkova E.A."/>
            <person name="Litti Y.V."/>
            <person name="Nozhevnikova A.N."/>
        </authorList>
    </citation>
    <scope>NUCLEOTIDE SEQUENCE [LARGE SCALE GENOMIC DNA]</scope>
    <source>
        <strain evidence="4">J2</strain>
    </source>
</reference>